<keyword evidence="1" id="KW-1133">Transmembrane helix</keyword>
<dbReference type="RefSeq" id="WP_092343988.1">
    <property type="nucleotide sequence ID" value="NZ_FNQN01000001.1"/>
</dbReference>
<evidence type="ECO:0000313" key="3">
    <source>
        <dbReference type="Proteomes" id="UP000199409"/>
    </source>
</evidence>
<evidence type="ECO:0000313" key="2">
    <source>
        <dbReference type="EMBL" id="SDZ74935.1"/>
    </source>
</evidence>
<protein>
    <submittedName>
        <fullName evidence="2">F0F1-ATPase subunit, putative</fullName>
    </submittedName>
</protein>
<dbReference type="InterPro" id="IPR032820">
    <property type="entry name" value="ATPase_put"/>
</dbReference>
<dbReference type="STRING" id="37625.SAMN05660420_00109"/>
<sequence>MAEDKRQLYKSLGFLSSVGISLVAAILIGMVMGIYLDRWLDTRPWFTLIMLLIGIISGFRNVYILTTRELKRQELENQNPDDDTDATN</sequence>
<proteinExistence type="predicted"/>
<feature type="transmembrane region" description="Helical" evidence="1">
    <location>
        <begin position="42"/>
        <end position="63"/>
    </location>
</feature>
<evidence type="ECO:0000256" key="1">
    <source>
        <dbReference type="SAM" id="Phobius"/>
    </source>
</evidence>
<reference evidence="2 3" key="1">
    <citation type="submission" date="2016-10" db="EMBL/GenBank/DDBJ databases">
        <authorList>
            <person name="de Groot N.N."/>
        </authorList>
    </citation>
    <scope>NUCLEOTIDE SEQUENCE [LARGE SCALE GENOMIC DNA]</scope>
    <source>
        <strain evidence="2 3">DSM 7343</strain>
    </source>
</reference>
<dbReference type="Pfam" id="PF09527">
    <property type="entry name" value="ATPase_gene1"/>
    <property type="match status" value="1"/>
</dbReference>
<keyword evidence="1" id="KW-0812">Transmembrane</keyword>
<gene>
    <name evidence="2" type="ORF">SAMN05660420_00109</name>
</gene>
<organism evidence="2 3">
    <name type="scientific">Desulfuromusa kysingii</name>
    <dbReference type="NCBI Taxonomy" id="37625"/>
    <lineage>
        <taxon>Bacteria</taxon>
        <taxon>Pseudomonadati</taxon>
        <taxon>Thermodesulfobacteriota</taxon>
        <taxon>Desulfuromonadia</taxon>
        <taxon>Desulfuromonadales</taxon>
        <taxon>Geopsychrobacteraceae</taxon>
        <taxon>Desulfuromusa</taxon>
    </lineage>
</organism>
<dbReference type="AlphaFoldDB" id="A0A1H3VJH2"/>
<dbReference type="Proteomes" id="UP000199409">
    <property type="component" value="Unassembled WGS sequence"/>
</dbReference>
<keyword evidence="3" id="KW-1185">Reference proteome</keyword>
<name>A0A1H3VJH2_9BACT</name>
<accession>A0A1H3VJH2</accession>
<dbReference type="OrthoDB" id="15401at2"/>
<feature type="transmembrane region" description="Helical" evidence="1">
    <location>
        <begin position="12"/>
        <end position="36"/>
    </location>
</feature>
<keyword evidence="1" id="KW-0472">Membrane</keyword>
<dbReference type="EMBL" id="FNQN01000001">
    <property type="protein sequence ID" value="SDZ74935.1"/>
    <property type="molecule type" value="Genomic_DNA"/>
</dbReference>